<evidence type="ECO:0000313" key="2">
    <source>
        <dbReference type="Proteomes" id="UP000094769"/>
    </source>
</evidence>
<reference evidence="1 2" key="1">
    <citation type="submission" date="2016-06" db="EMBL/GenBank/DDBJ databases">
        <title>Genome sequence of endosymbiont of Candidatus Endolucinida thiodiazotropha.</title>
        <authorList>
            <person name="Poehlein A."/>
            <person name="Koenig S."/>
            <person name="Heiden S.E."/>
            <person name="Thuermer A."/>
            <person name="Voget S."/>
            <person name="Daniel R."/>
            <person name="Markert S."/>
            <person name="Gros O."/>
            <person name="Schweder T."/>
        </authorList>
    </citation>
    <scope>NUCLEOTIDE SEQUENCE [LARGE SCALE GENOMIC DNA]</scope>
    <source>
        <strain evidence="1 2">COS</strain>
    </source>
</reference>
<evidence type="ECO:0000313" key="1">
    <source>
        <dbReference type="EMBL" id="ODJ88562.1"/>
    </source>
</evidence>
<evidence type="ECO:0008006" key="3">
    <source>
        <dbReference type="Google" id="ProtNLM"/>
    </source>
</evidence>
<accession>A0A7Z0VMS1</accession>
<dbReference type="AlphaFoldDB" id="A0A7Z0VMS1"/>
<comment type="caution">
    <text evidence="1">The sequence shown here is derived from an EMBL/GenBank/DDBJ whole genome shotgun (WGS) entry which is preliminary data.</text>
</comment>
<organism evidence="1 2">
    <name type="scientific">Candidatus Thiodiazotropha endolucinida</name>
    <dbReference type="NCBI Taxonomy" id="1655433"/>
    <lineage>
        <taxon>Bacteria</taxon>
        <taxon>Pseudomonadati</taxon>
        <taxon>Pseudomonadota</taxon>
        <taxon>Gammaproteobacteria</taxon>
        <taxon>Chromatiales</taxon>
        <taxon>Sedimenticolaceae</taxon>
        <taxon>Candidatus Thiodiazotropha</taxon>
    </lineage>
</organism>
<sequence>MRRWLIAVFLGWLVLMSALLQGKGNSADEIEVGLLLYAAREANGDAVTNRLLITPKMLRIEQEKGVDGYILYDREAGVIYSVTPEEQSILVIQPQSGSMQTPPEMRLNIERLVDIDGPQIGDSKPQHWQLIVNNEICRNVILAPGLMTEALTVYQDYLTLLANQHYLSLNAIPAEYRDPCEDAIHVFAPTLFLQKGLPVRVWDRMGNQQRLLNFSYQHRVDSSLFRLPADYKRQPMAGIE</sequence>
<dbReference type="OrthoDB" id="8560170at2"/>
<name>A0A7Z0VMS1_9GAMM</name>
<proteinExistence type="predicted"/>
<dbReference type="EMBL" id="MARB01000005">
    <property type="protein sequence ID" value="ODJ88562.1"/>
    <property type="molecule type" value="Genomic_DNA"/>
</dbReference>
<dbReference type="Proteomes" id="UP000094769">
    <property type="component" value="Unassembled WGS sequence"/>
</dbReference>
<protein>
    <recommendedName>
        <fullName evidence="3">DUF4412 domain-containing protein</fullName>
    </recommendedName>
</protein>
<gene>
    <name evidence="1" type="ORF">CODIS_11080</name>
</gene>
<keyword evidence="2" id="KW-1185">Reference proteome</keyword>
<dbReference type="RefSeq" id="WP_069121894.1">
    <property type="nucleotide sequence ID" value="NZ_MARB01000005.1"/>
</dbReference>